<feature type="transmembrane region" description="Helical" evidence="10">
    <location>
        <begin position="404"/>
        <end position="430"/>
    </location>
</feature>
<dbReference type="PRINTS" id="PR00237">
    <property type="entry name" value="GPCRRHODOPSN"/>
</dbReference>
<evidence type="ECO:0000256" key="7">
    <source>
        <dbReference type="ARBA" id="ARBA00023170"/>
    </source>
</evidence>
<dbReference type="GO" id="GO:0004930">
    <property type="term" value="F:G protein-coupled receptor activity"/>
    <property type="evidence" value="ECO:0007669"/>
    <property type="project" value="UniProtKB-KW"/>
</dbReference>
<feature type="transmembrane region" description="Helical" evidence="10">
    <location>
        <begin position="90"/>
        <end position="111"/>
    </location>
</feature>
<evidence type="ECO:0000259" key="11">
    <source>
        <dbReference type="PROSITE" id="PS50262"/>
    </source>
</evidence>
<dbReference type="PROSITE" id="PS50262">
    <property type="entry name" value="G_PROTEIN_RECEP_F1_2"/>
    <property type="match status" value="2"/>
</dbReference>
<keyword evidence="5 9" id="KW-0297">G-protein coupled receptor</keyword>
<dbReference type="PANTHER" id="PTHR24249">
    <property type="entry name" value="HISTAMINE RECEPTOR-RELATED G-PROTEIN COUPLED RECEPTOR"/>
    <property type="match status" value="1"/>
</dbReference>
<dbReference type="OrthoDB" id="5963049at2759"/>
<evidence type="ECO:0000313" key="13">
    <source>
        <dbReference type="Proteomes" id="UP000275408"/>
    </source>
</evidence>
<evidence type="ECO:0000256" key="10">
    <source>
        <dbReference type="SAM" id="Phobius"/>
    </source>
</evidence>
<feature type="transmembrane region" description="Helical" evidence="10">
    <location>
        <begin position="442"/>
        <end position="462"/>
    </location>
</feature>
<gene>
    <name evidence="12" type="ORF">pdam_00014578</name>
</gene>
<dbReference type="PANTHER" id="PTHR24249:SF372">
    <property type="entry name" value="G-PROTEIN COUPLED RECEPTORS FAMILY 1 PROFILE DOMAIN-CONTAINING PROTEIN"/>
    <property type="match status" value="1"/>
</dbReference>
<accession>A0A3M6UHF8</accession>
<feature type="domain" description="G-protein coupled receptors family 1 profile" evidence="11">
    <location>
        <begin position="383"/>
        <end position="640"/>
    </location>
</feature>
<evidence type="ECO:0000256" key="6">
    <source>
        <dbReference type="ARBA" id="ARBA00023136"/>
    </source>
</evidence>
<dbReference type="InterPro" id="IPR000276">
    <property type="entry name" value="GPCR_Rhodpsn"/>
</dbReference>
<feature type="transmembrane region" description="Helical" evidence="10">
    <location>
        <begin position="483"/>
        <end position="505"/>
    </location>
</feature>
<keyword evidence="4 10" id="KW-1133">Transmembrane helix</keyword>
<dbReference type="GO" id="GO:0005886">
    <property type="term" value="C:plasma membrane"/>
    <property type="evidence" value="ECO:0007669"/>
    <property type="project" value="UniProtKB-SubCell"/>
</dbReference>
<feature type="non-terminal residue" evidence="12">
    <location>
        <position position="680"/>
    </location>
</feature>
<protein>
    <recommendedName>
        <fullName evidence="11">G-protein coupled receptors family 1 profile domain-containing protein</fullName>
    </recommendedName>
</protein>
<dbReference type="InterPro" id="IPR017452">
    <property type="entry name" value="GPCR_Rhodpsn_7TM"/>
</dbReference>
<sequence length="680" mass="78431">MNDSHPEEHLSSAASIVLSLWLSLSSFVAVSGNTVMLWLFYRNESLRTISNRFLVSLSVADVLVGVVIDPVWIVIRCWTQPPLHSTLTDFMIVLWVHTTAATTFNICCVSIDRFIAIRFPFRHQEIVTKKRCYTVIILVWLFSMGLPFSTLLIPAKLFSEEKTVNTVVLCFLIEFIAFFLPLIVVSLSYISIFKSATKQFNRILAGEKTTLHNDNLRVRCTQNFKAIKTIGFVLGACIITWIPSLILSSLEIYYVLVNNRDKYNALPFVMWPWVETIAFTSSAINPFVYYFRNEDFRRAFRRTFRWLAHFRQAFRRTFRWLARGHSKENTRNTRPISNRNPMEQNAVHHPTMNDSHPEDHLNSAASIVLSLWLSLGSFVAVSGNTVMLWLFYKNESLRTISNRLLASLSVADVLVGLVIDPVWIVIICWIQPPLHSALTDVILALWVHTTAATTFNICCVSVDRLIAIRFPFRYQEIVTKKRCYTVIILVWLFSMGLPFSTLLIPAKLFSKEKFVNIAVLCFLIGFIAFFLPLIVVSLSYIFIFKSATKQFKRILAGETSTLQNNNLRVRCMQNFKAIKTIGFVLGACIITWIPSVILSFFEIYHAIVNNRDKYNALMFVVWPWVGTIAFTSSAINPFVYYSRNEDFRRAFRRTFPWLARGHRKEKTRNNKPISNRNSME</sequence>
<feature type="transmembrane region" description="Helical" evidence="10">
    <location>
        <begin position="166"/>
        <end position="192"/>
    </location>
</feature>
<dbReference type="CDD" id="cd00637">
    <property type="entry name" value="7tm_classA_rhodopsin-like"/>
    <property type="match status" value="1"/>
</dbReference>
<feature type="transmembrane region" description="Helical" evidence="10">
    <location>
        <begin position="621"/>
        <end position="642"/>
    </location>
</feature>
<evidence type="ECO:0000256" key="9">
    <source>
        <dbReference type="RuleBase" id="RU000688"/>
    </source>
</evidence>
<comment type="caution">
    <text evidence="12">The sequence shown here is derived from an EMBL/GenBank/DDBJ whole genome shotgun (WGS) entry which is preliminary data.</text>
</comment>
<feature type="transmembrane region" description="Helical" evidence="10">
    <location>
        <begin position="517"/>
        <end position="543"/>
    </location>
</feature>
<evidence type="ECO:0000256" key="2">
    <source>
        <dbReference type="ARBA" id="ARBA00022475"/>
    </source>
</evidence>
<feature type="transmembrane region" description="Helical" evidence="10">
    <location>
        <begin position="20"/>
        <end position="41"/>
    </location>
</feature>
<proteinExistence type="inferred from homology"/>
<keyword evidence="13" id="KW-1185">Reference proteome</keyword>
<feature type="transmembrane region" description="Helical" evidence="10">
    <location>
        <begin position="53"/>
        <end position="75"/>
    </location>
</feature>
<keyword evidence="7 9" id="KW-0675">Receptor</keyword>
<feature type="domain" description="G-protein coupled receptors family 1 profile" evidence="11">
    <location>
        <begin position="32"/>
        <end position="289"/>
    </location>
</feature>
<dbReference type="EMBL" id="RCHS01001527">
    <property type="protein sequence ID" value="RMX53071.1"/>
    <property type="molecule type" value="Genomic_DNA"/>
</dbReference>
<evidence type="ECO:0000256" key="4">
    <source>
        <dbReference type="ARBA" id="ARBA00022989"/>
    </source>
</evidence>
<evidence type="ECO:0000256" key="1">
    <source>
        <dbReference type="ARBA" id="ARBA00004651"/>
    </source>
</evidence>
<dbReference type="Gene3D" id="1.20.1070.10">
    <property type="entry name" value="Rhodopsin 7-helix transmembrane proteins"/>
    <property type="match status" value="2"/>
</dbReference>
<comment type="subcellular location">
    <subcellularLocation>
        <location evidence="1">Cell membrane</location>
        <topology evidence="1">Multi-pass membrane protein</topology>
    </subcellularLocation>
</comment>
<evidence type="ECO:0000256" key="8">
    <source>
        <dbReference type="ARBA" id="ARBA00023224"/>
    </source>
</evidence>
<keyword evidence="3 9" id="KW-0812">Transmembrane</keyword>
<name>A0A3M6UHF8_POCDA</name>
<comment type="similarity">
    <text evidence="9">Belongs to the G-protein coupled receptor 1 family.</text>
</comment>
<keyword evidence="6 10" id="KW-0472">Membrane</keyword>
<keyword evidence="8 9" id="KW-0807">Transducer</keyword>
<feature type="transmembrane region" description="Helical" evidence="10">
    <location>
        <begin position="232"/>
        <end position="256"/>
    </location>
</feature>
<organism evidence="12 13">
    <name type="scientific">Pocillopora damicornis</name>
    <name type="common">Cauliflower coral</name>
    <name type="synonym">Millepora damicornis</name>
    <dbReference type="NCBI Taxonomy" id="46731"/>
    <lineage>
        <taxon>Eukaryota</taxon>
        <taxon>Metazoa</taxon>
        <taxon>Cnidaria</taxon>
        <taxon>Anthozoa</taxon>
        <taxon>Hexacorallia</taxon>
        <taxon>Scleractinia</taxon>
        <taxon>Astrocoeniina</taxon>
        <taxon>Pocilloporidae</taxon>
        <taxon>Pocillopora</taxon>
    </lineage>
</organism>
<feature type="transmembrane region" description="Helical" evidence="10">
    <location>
        <begin position="132"/>
        <end position="154"/>
    </location>
</feature>
<dbReference type="SMART" id="SM01381">
    <property type="entry name" value="7TM_GPCR_Srsx"/>
    <property type="match status" value="1"/>
</dbReference>
<reference evidence="12 13" key="1">
    <citation type="journal article" date="2018" name="Sci. Rep.">
        <title>Comparative analysis of the Pocillopora damicornis genome highlights role of immune system in coral evolution.</title>
        <authorList>
            <person name="Cunning R."/>
            <person name="Bay R.A."/>
            <person name="Gillette P."/>
            <person name="Baker A.C."/>
            <person name="Traylor-Knowles N."/>
        </authorList>
    </citation>
    <scope>NUCLEOTIDE SEQUENCE [LARGE SCALE GENOMIC DNA]</scope>
    <source>
        <strain evidence="12">RSMAS</strain>
        <tissue evidence="12">Whole animal</tissue>
    </source>
</reference>
<dbReference type="AlphaFoldDB" id="A0A3M6UHF8"/>
<evidence type="ECO:0000313" key="12">
    <source>
        <dbReference type="EMBL" id="RMX53071.1"/>
    </source>
</evidence>
<dbReference type="Proteomes" id="UP000275408">
    <property type="component" value="Unassembled WGS sequence"/>
</dbReference>
<dbReference type="Pfam" id="PF00001">
    <property type="entry name" value="7tm_1"/>
    <property type="match status" value="2"/>
</dbReference>
<evidence type="ECO:0000256" key="3">
    <source>
        <dbReference type="ARBA" id="ARBA00022692"/>
    </source>
</evidence>
<dbReference type="PROSITE" id="PS00237">
    <property type="entry name" value="G_PROTEIN_RECEP_F1_1"/>
    <property type="match status" value="1"/>
</dbReference>
<dbReference type="InterPro" id="IPR050569">
    <property type="entry name" value="TAAR"/>
</dbReference>
<dbReference type="SUPFAM" id="SSF81321">
    <property type="entry name" value="Family A G protein-coupled receptor-like"/>
    <property type="match status" value="2"/>
</dbReference>
<feature type="transmembrane region" description="Helical" evidence="10">
    <location>
        <begin position="580"/>
        <end position="601"/>
    </location>
</feature>
<keyword evidence="2" id="KW-1003">Cell membrane</keyword>
<evidence type="ECO:0000256" key="5">
    <source>
        <dbReference type="ARBA" id="ARBA00023040"/>
    </source>
</evidence>